<dbReference type="HOGENOM" id="CLU_483824_0_0_0"/>
<feature type="region of interest" description="Disordered" evidence="1">
    <location>
        <begin position="94"/>
        <end position="120"/>
    </location>
</feature>
<feature type="compositionally biased region" description="Basic and acidic residues" evidence="1">
    <location>
        <begin position="40"/>
        <end position="67"/>
    </location>
</feature>
<dbReference type="STRING" id="123214.PERMA_0722"/>
<dbReference type="PaxDb" id="123214-PERMA_0722"/>
<evidence type="ECO:0000313" key="2">
    <source>
        <dbReference type="EMBL" id="ACO03614.1"/>
    </source>
</evidence>
<dbReference type="Proteomes" id="UP000001366">
    <property type="component" value="Chromosome"/>
</dbReference>
<dbReference type="KEGG" id="pmx:PERMA_0722"/>
<protein>
    <submittedName>
        <fullName evidence="2">Uncharacterized protein</fullName>
    </submittedName>
</protein>
<keyword evidence="3" id="KW-1185">Reference proteome</keyword>
<evidence type="ECO:0000313" key="3">
    <source>
        <dbReference type="Proteomes" id="UP000001366"/>
    </source>
</evidence>
<reference evidence="2 3" key="1">
    <citation type="journal article" date="2009" name="J. Bacteriol.">
        <title>Complete and draft genome sequences of six members of the Aquificales.</title>
        <authorList>
            <person name="Reysenbach A.L."/>
            <person name="Hamamura N."/>
            <person name="Podar M."/>
            <person name="Griffiths E."/>
            <person name="Ferreira S."/>
            <person name="Hochstein R."/>
            <person name="Heidelberg J."/>
            <person name="Johnson J."/>
            <person name="Mead D."/>
            <person name="Pohorille A."/>
            <person name="Sarmiento M."/>
            <person name="Schweighofer K."/>
            <person name="Seshadri R."/>
            <person name="Voytek M.A."/>
        </authorList>
    </citation>
    <scope>NUCLEOTIDE SEQUENCE [LARGE SCALE GENOMIC DNA]</scope>
    <source>
        <strain evidence="3">DSM 14350 / EX-H1</strain>
    </source>
</reference>
<dbReference type="EMBL" id="CP001230">
    <property type="protein sequence ID" value="ACO03614.1"/>
    <property type="molecule type" value="Genomic_DNA"/>
</dbReference>
<feature type="region of interest" description="Disordered" evidence="1">
    <location>
        <begin position="40"/>
        <end position="71"/>
    </location>
</feature>
<proteinExistence type="predicted"/>
<feature type="region of interest" description="Disordered" evidence="1">
    <location>
        <begin position="1"/>
        <end position="22"/>
    </location>
</feature>
<name>C0QPB4_PERMH</name>
<sequence length="563" mass="66008">MKIAVENPAQIKGVKQGKNKKKKNSVDFISVLLKTTEKMIKNDKKIKNSSEITKKTEKSEKKPEPKTEAYATKVENSHIPLFFKVVYFQKNRERDKSLKSDEHRQDLNIHPEELSKKEPEQEIAKAKKYYSFLQESTEKNLQIEKKQTKNDKSEIEIPIGKEKVKSVYNQQKNYSVKTEDPHTYLTEKKENRHFYIIKNNDEKNHIKEKIVKEKESGTKQTAIQPSPDNFIKKAESHPLKSQERTGEKRAKYVSPQPETAKTEKEIVKNRPQKTEKNVELNTDFYKSTGYTSKNGQEILNTDSRKKVQENKNSEQYFIFKRDTKTDNGKTLNINTHKKTEEIISSKNSHSREEISNKKTRNEVQNAQIKLSKTSTKEKIQTEKKDTKIFPDQNEIPDRLEDNLQITLNQKENRNPETNRKTETIINRDLFINVEESGGSKHSYSDQNFSNGENKEGFSYISFDENIPENETQNFNRHFTMNIKLEDLNMNVKLNRNFLNMTVIFHNQTTASLEQLKNQIGDILKESGFEQFNLRLKTKDKKTYLENRKSGENYYSRSEINVRV</sequence>
<evidence type="ECO:0000256" key="1">
    <source>
        <dbReference type="SAM" id="MobiDB-lite"/>
    </source>
</evidence>
<feature type="compositionally biased region" description="Polar residues" evidence="1">
    <location>
        <begin position="218"/>
        <end position="227"/>
    </location>
</feature>
<dbReference type="RefSeq" id="WP_012675853.1">
    <property type="nucleotide sequence ID" value="NC_012440.1"/>
</dbReference>
<organism evidence="2 3">
    <name type="scientific">Persephonella marina (strain DSM 14350 / EX-H1)</name>
    <dbReference type="NCBI Taxonomy" id="123214"/>
    <lineage>
        <taxon>Bacteria</taxon>
        <taxon>Pseudomonadati</taxon>
        <taxon>Aquificota</taxon>
        <taxon>Aquificia</taxon>
        <taxon>Aquificales</taxon>
        <taxon>Hydrogenothermaceae</taxon>
        <taxon>Persephonella</taxon>
    </lineage>
</organism>
<feature type="compositionally biased region" description="Basic and acidic residues" evidence="1">
    <location>
        <begin position="230"/>
        <end position="250"/>
    </location>
</feature>
<dbReference type="AlphaFoldDB" id="C0QPB4"/>
<feature type="region of interest" description="Disordered" evidence="1">
    <location>
        <begin position="212"/>
        <end position="264"/>
    </location>
</feature>
<gene>
    <name evidence="2" type="ordered locus">PERMA_0722</name>
</gene>
<accession>C0QPB4</accession>